<accession>A0A7S0CNJ2</accession>
<gene>
    <name evidence="1" type="ORF">PINE0816_LOCUS23745</name>
</gene>
<protein>
    <submittedName>
        <fullName evidence="1">Uncharacterized protein</fullName>
    </submittedName>
</protein>
<evidence type="ECO:0000313" key="1">
    <source>
        <dbReference type="EMBL" id="CAD8427579.1"/>
    </source>
</evidence>
<dbReference type="EMBL" id="HBEL01051910">
    <property type="protein sequence ID" value="CAD8427579.1"/>
    <property type="molecule type" value="Transcribed_RNA"/>
</dbReference>
<reference evidence="1" key="1">
    <citation type="submission" date="2021-01" db="EMBL/GenBank/DDBJ databases">
        <authorList>
            <person name="Corre E."/>
            <person name="Pelletier E."/>
            <person name="Niang G."/>
            <person name="Scheremetjew M."/>
            <person name="Finn R."/>
            <person name="Kale V."/>
            <person name="Holt S."/>
            <person name="Cochrane G."/>
            <person name="Meng A."/>
            <person name="Brown T."/>
            <person name="Cohen L."/>
        </authorList>
    </citation>
    <scope>NUCLEOTIDE SEQUENCE</scope>
    <source>
        <strain evidence="1">CCAP1064/1</strain>
    </source>
</reference>
<proteinExistence type="predicted"/>
<organism evidence="1">
    <name type="scientific">Proboscia inermis</name>
    <dbReference type="NCBI Taxonomy" id="420281"/>
    <lineage>
        <taxon>Eukaryota</taxon>
        <taxon>Sar</taxon>
        <taxon>Stramenopiles</taxon>
        <taxon>Ochrophyta</taxon>
        <taxon>Bacillariophyta</taxon>
        <taxon>Coscinodiscophyceae</taxon>
        <taxon>Rhizosoleniophycidae</taxon>
        <taxon>Rhizosoleniales</taxon>
        <taxon>Rhizosoleniaceae</taxon>
        <taxon>Proboscia</taxon>
    </lineage>
</organism>
<dbReference type="AlphaFoldDB" id="A0A7S0CNJ2"/>
<name>A0A7S0CNJ2_9STRA</name>
<sequence length="109" mass="12132">MLKKEATNNKCVSPVIPFSIVWTPDEEIIYEHLTTAMDRFEGNTMDKVAVFALLQTAGVSAPSTVGDWILTLQQKLGRLANSPVQTYSKPEDVPAWWESKAMGSENNDM</sequence>